<gene>
    <name evidence="6 9" type="primary">rsmI</name>
    <name evidence="9" type="ORF">ACFSM5_20375</name>
</gene>
<dbReference type="PROSITE" id="PS01296">
    <property type="entry name" value="RSMI"/>
    <property type="match status" value="1"/>
</dbReference>
<dbReference type="RefSeq" id="WP_379878442.1">
    <property type="nucleotide sequence ID" value="NZ_JBHUIP010000016.1"/>
</dbReference>
<dbReference type="InterPro" id="IPR018063">
    <property type="entry name" value="SAM_MeTrfase_RsmI_CS"/>
</dbReference>
<accession>A0ABW5DXV1</accession>
<dbReference type="InterPro" id="IPR035996">
    <property type="entry name" value="4pyrrol_Methylase_sf"/>
</dbReference>
<comment type="function">
    <text evidence="6">Catalyzes the 2'-O-methylation of the ribose of cytidine 1402 (C1402) in 16S rRNA.</text>
</comment>
<evidence type="ECO:0000256" key="2">
    <source>
        <dbReference type="ARBA" id="ARBA00022552"/>
    </source>
</evidence>
<dbReference type="GO" id="GO:0008168">
    <property type="term" value="F:methyltransferase activity"/>
    <property type="evidence" value="ECO:0007669"/>
    <property type="project" value="UniProtKB-KW"/>
</dbReference>
<organism evidence="9 10">
    <name type="scientific">Lacibacterium aquatile</name>
    <dbReference type="NCBI Taxonomy" id="1168082"/>
    <lineage>
        <taxon>Bacteria</taxon>
        <taxon>Pseudomonadati</taxon>
        <taxon>Pseudomonadota</taxon>
        <taxon>Alphaproteobacteria</taxon>
        <taxon>Rhodospirillales</taxon>
        <taxon>Rhodospirillaceae</taxon>
    </lineage>
</organism>
<dbReference type="PANTHER" id="PTHR46111:SF1">
    <property type="entry name" value="RIBOSOMAL RNA SMALL SUBUNIT METHYLTRANSFERASE I"/>
    <property type="match status" value="1"/>
</dbReference>
<comment type="catalytic activity">
    <reaction evidence="6">
        <text>cytidine(1402) in 16S rRNA + S-adenosyl-L-methionine = 2'-O-methylcytidine(1402) in 16S rRNA + S-adenosyl-L-homocysteine + H(+)</text>
        <dbReference type="Rhea" id="RHEA:42924"/>
        <dbReference type="Rhea" id="RHEA-COMP:10285"/>
        <dbReference type="Rhea" id="RHEA-COMP:10286"/>
        <dbReference type="ChEBI" id="CHEBI:15378"/>
        <dbReference type="ChEBI" id="CHEBI:57856"/>
        <dbReference type="ChEBI" id="CHEBI:59789"/>
        <dbReference type="ChEBI" id="CHEBI:74495"/>
        <dbReference type="ChEBI" id="CHEBI:82748"/>
        <dbReference type="EC" id="2.1.1.198"/>
    </reaction>
</comment>
<evidence type="ECO:0000256" key="1">
    <source>
        <dbReference type="ARBA" id="ARBA00022490"/>
    </source>
</evidence>
<dbReference type="InterPro" id="IPR014776">
    <property type="entry name" value="4pyrrole_Mease_sub2"/>
</dbReference>
<keyword evidence="2 6" id="KW-0698">rRNA processing</keyword>
<dbReference type="NCBIfam" id="TIGR00096">
    <property type="entry name" value="16S rRNA (cytidine(1402)-2'-O)-methyltransferase"/>
    <property type="match status" value="1"/>
</dbReference>
<keyword evidence="10" id="KW-1185">Reference proteome</keyword>
<feature type="domain" description="Tetrapyrrole methylase" evidence="7">
    <location>
        <begin position="11"/>
        <end position="209"/>
    </location>
</feature>
<proteinExistence type="inferred from homology"/>
<dbReference type="InterPro" id="IPR053910">
    <property type="entry name" value="RsmI_HTH"/>
</dbReference>
<dbReference type="InterPro" id="IPR014777">
    <property type="entry name" value="4pyrrole_Mease_sub1"/>
</dbReference>
<dbReference type="Pfam" id="PF23016">
    <property type="entry name" value="RsmI_C"/>
    <property type="match status" value="1"/>
</dbReference>
<comment type="similarity">
    <text evidence="6">Belongs to the methyltransferase superfamily. RsmI family.</text>
</comment>
<evidence type="ECO:0000256" key="3">
    <source>
        <dbReference type="ARBA" id="ARBA00022603"/>
    </source>
</evidence>
<evidence type="ECO:0000256" key="4">
    <source>
        <dbReference type="ARBA" id="ARBA00022679"/>
    </source>
</evidence>
<comment type="subcellular location">
    <subcellularLocation>
        <location evidence="6">Cytoplasm</location>
    </subcellularLocation>
</comment>
<feature type="domain" description="RsmI HTH" evidence="8">
    <location>
        <begin position="238"/>
        <end position="279"/>
    </location>
</feature>
<evidence type="ECO:0000256" key="6">
    <source>
        <dbReference type="HAMAP-Rule" id="MF_01877"/>
    </source>
</evidence>
<dbReference type="EMBL" id="JBHUIP010000016">
    <property type="protein sequence ID" value="MFD2265271.1"/>
    <property type="molecule type" value="Genomic_DNA"/>
</dbReference>
<dbReference type="InterPro" id="IPR008189">
    <property type="entry name" value="rRNA_ssu_MeTfrase_I"/>
</dbReference>
<evidence type="ECO:0000256" key="5">
    <source>
        <dbReference type="ARBA" id="ARBA00022691"/>
    </source>
</evidence>
<dbReference type="HAMAP" id="MF_01877">
    <property type="entry name" value="16SrRNA_methyltr_I"/>
    <property type="match status" value="1"/>
</dbReference>
<dbReference type="EC" id="2.1.1.198" evidence="6"/>
<dbReference type="Pfam" id="PF00590">
    <property type="entry name" value="TP_methylase"/>
    <property type="match status" value="1"/>
</dbReference>
<dbReference type="PANTHER" id="PTHR46111">
    <property type="entry name" value="RIBOSOMAL RNA SMALL SUBUNIT METHYLTRANSFERASE I"/>
    <property type="match status" value="1"/>
</dbReference>
<evidence type="ECO:0000259" key="8">
    <source>
        <dbReference type="Pfam" id="PF23016"/>
    </source>
</evidence>
<dbReference type="PIRSF" id="PIRSF005917">
    <property type="entry name" value="MTase_YraL"/>
    <property type="match status" value="1"/>
</dbReference>
<dbReference type="SUPFAM" id="SSF53790">
    <property type="entry name" value="Tetrapyrrole methylase"/>
    <property type="match status" value="1"/>
</dbReference>
<evidence type="ECO:0000313" key="10">
    <source>
        <dbReference type="Proteomes" id="UP001597295"/>
    </source>
</evidence>
<dbReference type="InterPro" id="IPR000878">
    <property type="entry name" value="4pyrrol_Mease"/>
</dbReference>
<evidence type="ECO:0000259" key="7">
    <source>
        <dbReference type="Pfam" id="PF00590"/>
    </source>
</evidence>
<keyword evidence="5 6" id="KW-0949">S-adenosyl-L-methionine</keyword>
<keyword evidence="4 6" id="KW-0808">Transferase</keyword>
<dbReference type="Gene3D" id="3.40.1010.10">
    <property type="entry name" value="Cobalt-precorrin-4 Transmethylase, Domain 1"/>
    <property type="match status" value="1"/>
</dbReference>
<dbReference type="GO" id="GO:0032259">
    <property type="term" value="P:methylation"/>
    <property type="evidence" value="ECO:0007669"/>
    <property type="project" value="UniProtKB-KW"/>
</dbReference>
<reference evidence="10" key="1">
    <citation type="journal article" date="2019" name="Int. J. Syst. Evol. Microbiol.">
        <title>The Global Catalogue of Microorganisms (GCM) 10K type strain sequencing project: providing services to taxonomists for standard genome sequencing and annotation.</title>
        <authorList>
            <consortium name="The Broad Institute Genomics Platform"/>
            <consortium name="The Broad Institute Genome Sequencing Center for Infectious Disease"/>
            <person name="Wu L."/>
            <person name="Ma J."/>
        </authorList>
    </citation>
    <scope>NUCLEOTIDE SEQUENCE [LARGE SCALE GENOMIC DNA]</scope>
    <source>
        <strain evidence="10">CGMCC 1.19062</strain>
    </source>
</reference>
<dbReference type="CDD" id="cd11648">
    <property type="entry name" value="RsmI"/>
    <property type="match status" value="1"/>
</dbReference>
<sequence>MQRSGPLSPALYLVATPIGNARDITLRALDILKRADILACEDTRVTGKLLSMHGISRPLTRYDDHVGPKVRPKLLAALAAGQSVALVSDAGTPLVSDPGYRLAKEAGDAGYVVTTAPGASAALVALQLSGLPADRFLFAGFLDSKTVARKKALEELKAVPATLIFFEGPSRVADSLADMAAVLGNRPAAVTRELTKLHEEVRRGNLLDLADHYTLAGAPRGEVVIVVGGPLAAEPVGEDQLDDLLRAALASQSVRDAAASVTAATGLPKKQVYARALALSADE</sequence>
<comment type="caution">
    <text evidence="9">The sequence shown here is derived from an EMBL/GenBank/DDBJ whole genome shotgun (WGS) entry which is preliminary data.</text>
</comment>
<dbReference type="Gene3D" id="3.30.950.10">
    <property type="entry name" value="Methyltransferase, Cobalt-precorrin-4 Transmethylase, Domain 2"/>
    <property type="match status" value="1"/>
</dbReference>
<keyword evidence="3 6" id="KW-0489">Methyltransferase</keyword>
<name>A0ABW5DXV1_9PROT</name>
<evidence type="ECO:0000313" key="9">
    <source>
        <dbReference type="EMBL" id="MFD2265271.1"/>
    </source>
</evidence>
<keyword evidence="1 6" id="KW-0963">Cytoplasm</keyword>
<protein>
    <recommendedName>
        <fullName evidence="6">Ribosomal RNA small subunit methyltransferase I</fullName>
        <ecNumber evidence="6">2.1.1.198</ecNumber>
    </recommendedName>
    <alternativeName>
        <fullName evidence="6">16S rRNA 2'-O-ribose C1402 methyltransferase</fullName>
    </alternativeName>
    <alternativeName>
        <fullName evidence="6">rRNA (cytidine-2'-O-)-methyltransferase RsmI</fullName>
    </alternativeName>
</protein>
<dbReference type="Proteomes" id="UP001597295">
    <property type="component" value="Unassembled WGS sequence"/>
</dbReference>